<dbReference type="AlphaFoldDB" id="E1RF85"/>
<gene>
    <name evidence="1" type="ordered locus">Mpet_0255</name>
</gene>
<dbReference type="HOGENOM" id="CLU_097520_0_0_2"/>
<dbReference type="KEGG" id="mpi:Mpet_0255"/>
<dbReference type="EMBL" id="CP002117">
    <property type="protein sequence ID" value="ADN35033.1"/>
    <property type="molecule type" value="Genomic_DNA"/>
</dbReference>
<reference evidence="1 2" key="1">
    <citation type="journal article" date="2010" name="Stand. Genomic Sci.">
        <title>Complete genome sequence of Methanoplanus petrolearius type strain (SEBR 4847).</title>
        <authorList>
            <person name="Brambilla E."/>
            <person name="Djao O.D."/>
            <person name="Daligault H."/>
            <person name="Lapidus A."/>
            <person name="Lucas S."/>
            <person name="Hammon N."/>
            <person name="Nolan M."/>
            <person name="Tice H."/>
            <person name="Cheng J.F."/>
            <person name="Han C."/>
            <person name="Tapia R."/>
            <person name="Goodwin L."/>
            <person name="Pitluck S."/>
            <person name="Liolios K."/>
            <person name="Ivanova N."/>
            <person name="Mavromatis K."/>
            <person name="Mikhailova N."/>
            <person name="Pati A."/>
            <person name="Chen A."/>
            <person name="Palaniappan K."/>
            <person name="Land M."/>
            <person name="Hauser L."/>
            <person name="Chang Y.J."/>
            <person name="Jeffries C.D."/>
            <person name="Rohde M."/>
            <person name="Spring S."/>
            <person name="Sikorski J."/>
            <person name="Goker M."/>
            <person name="Woyke T."/>
            <person name="Bristow J."/>
            <person name="Eisen J.A."/>
            <person name="Markowitz V."/>
            <person name="Hugenholtz P."/>
            <person name="Kyrpides N.C."/>
            <person name="Klenk H.P."/>
        </authorList>
    </citation>
    <scope>NUCLEOTIDE SEQUENCE [LARGE SCALE GENOMIC DNA]</scope>
    <source>
        <strain evidence="2">DSM 11571 / OCM 486 / SEBR 4847</strain>
    </source>
</reference>
<dbReference type="Proteomes" id="UP000006565">
    <property type="component" value="Chromosome"/>
</dbReference>
<dbReference type="GeneID" id="9742698"/>
<dbReference type="eggNOG" id="arCOG05249">
    <property type="taxonomic scope" value="Archaea"/>
</dbReference>
<proteinExistence type="predicted"/>
<keyword evidence="2" id="KW-1185">Reference proteome</keyword>
<accession>E1RF85</accession>
<dbReference type="InterPro" id="IPR014287">
    <property type="entry name" value="Nase_Fe-Fe_AnfO"/>
</dbReference>
<evidence type="ECO:0000313" key="2">
    <source>
        <dbReference type="Proteomes" id="UP000006565"/>
    </source>
</evidence>
<evidence type="ECO:0000313" key="1">
    <source>
        <dbReference type="EMBL" id="ADN35033.1"/>
    </source>
</evidence>
<dbReference type="STRING" id="679926.Mpet_0255"/>
<protein>
    <submittedName>
        <fullName evidence="1">Nitrogenase iron-iron accessory protein AnfO</fullName>
    </submittedName>
</protein>
<dbReference type="Pfam" id="PF09582">
    <property type="entry name" value="AnfO_nitrog"/>
    <property type="match status" value="1"/>
</dbReference>
<organism evidence="1 2">
    <name type="scientific">Methanolacinia petrolearia (strain DSM 11571 / OCM 486 / SEBR 4847)</name>
    <name type="common">Methanoplanus petrolearius</name>
    <dbReference type="NCBI Taxonomy" id="679926"/>
    <lineage>
        <taxon>Archaea</taxon>
        <taxon>Methanobacteriati</taxon>
        <taxon>Methanobacteriota</taxon>
        <taxon>Stenosarchaea group</taxon>
        <taxon>Methanomicrobia</taxon>
        <taxon>Methanomicrobiales</taxon>
        <taxon>Methanomicrobiaceae</taxon>
        <taxon>Methanolacinia</taxon>
    </lineage>
</organism>
<dbReference type="RefSeq" id="WP_013328212.1">
    <property type="nucleotide sequence ID" value="NC_014507.1"/>
</dbReference>
<sequence>MCPCEACEGNKTEVAVILGSEGTTGILSEPGTVRVYERGDDCSWQPIRETGFEMKGESLQEIRLKISGLMDFLGDCRIFVARAASGAVFFELQKAGFSIWEIEGRPAEFLDDVVEEEEAEEKAGKSTVFEIPAPLEISPNNYTISIKDVQGKIPGISSKKILQHFVRTGDFERLEVICDHVPPWIELDAVMSGLDCESEKTGPGEYLVVLTPKRAES</sequence>
<name>E1RF85_METP4</name>
<dbReference type="OrthoDB" id="109223at2157"/>